<dbReference type="InterPro" id="IPR052159">
    <property type="entry name" value="Competence_DNA_uptake"/>
</dbReference>
<name>G4CRS3_9NEIS</name>
<evidence type="ECO:0000313" key="9">
    <source>
        <dbReference type="Proteomes" id="UP000005336"/>
    </source>
</evidence>
<evidence type="ECO:0000256" key="6">
    <source>
        <dbReference type="SAM" id="Phobius"/>
    </source>
</evidence>
<feature type="transmembrane region" description="Helical" evidence="6">
    <location>
        <begin position="365"/>
        <end position="385"/>
    </location>
</feature>
<evidence type="ECO:0000256" key="1">
    <source>
        <dbReference type="ARBA" id="ARBA00004651"/>
    </source>
</evidence>
<evidence type="ECO:0000256" key="4">
    <source>
        <dbReference type="ARBA" id="ARBA00022989"/>
    </source>
</evidence>
<feature type="transmembrane region" description="Helical" evidence="6">
    <location>
        <begin position="444"/>
        <end position="463"/>
    </location>
</feature>
<dbReference type="GO" id="GO:0030420">
    <property type="term" value="P:establishment of competence for transformation"/>
    <property type="evidence" value="ECO:0007669"/>
    <property type="project" value="InterPro"/>
</dbReference>
<dbReference type="NCBIfam" id="TIGR00361">
    <property type="entry name" value="ComEC_Rec2"/>
    <property type="match status" value="1"/>
</dbReference>
<dbReference type="InterPro" id="IPR025405">
    <property type="entry name" value="DUF4131"/>
</dbReference>
<dbReference type="SMART" id="SM00849">
    <property type="entry name" value="Lactamase_B"/>
    <property type="match status" value="1"/>
</dbReference>
<keyword evidence="8" id="KW-0547">Nucleotide-binding</keyword>
<dbReference type="RefSeq" id="WP_009116924.1">
    <property type="nucleotide sequence ID" value="NZ_JH165159.1"/>
</dbReference>
<keyword evidence="3 6" id="KW-0812">Transmembrane</keyword>
<comment type="caution">
    <text evidence="8">The sequence shown here is derived from an EMBL/GenBank/DDBJ whole genome shotgun (WGS) entry which is preliminary data.</text>
</comment>
<feature type="transmembrane region" description="Helical" evidence="6">
    <location>
        <begin position="335"/>
        <end position="353"/>
    </location>
</feature>
<dbReference type="InterPro" id="IPR036866">
    <property type="entry name" value="RibonucZ/Hydroxyglut_hydro"/>
</dbReference>
<feature type="transmembrane region" description="Helical" evidence="6">
    <location>
        <begin position="391"/>
        <end position="411"/>
    </location>
</feature>
<dbReference type="PANTHER" id="PTHR30619:SF1">
    <property type="entry name" value="RECOMBINATION PROTEIN 2"/>
    <property type="match status" value="1"/>
</dbReference>
<gene>
    <name evidence="8" type="primary">comA</name>
    <name evidence="8" type="ORF">HMPREF9370_1783</name>
</gene>
<dbReference type="Proteomes" id="UP000005336">
    <property type="component" value="Unassembled WGS sequence"/>
</dbReference>
<dbReference type="Pfam" id="PF03772">
    <property type="entry name" value="Competence"/>
    <property type="match status" value="1"/>
</dbReference>
<dbReference type="AlphaFoldDB" id="G4CRS3"/>
<dbReference type="SUPFAM" id="SSF56281">
    <property type="entry name" value="Metallo-hydrolase/oxidoreductase"/>
    <property type="match status" value="1"/>
</dbReference>
<feature type="transmembrane region" description="Helical" evidence="6">
    <location>
        <begin position="230"/>
        <end position="253"/>
    </location>
</feature>
<dbReference type="EMBL" id="AGAZ01000061">
    <property type="protein sequence ID" value="EGZ45224.1"/>
    <property type="molecule type" value="Genomic_DNA"/>
</dbReference>
<comment type="subcellular location">
    <subcellularLocation>
        <location evidence="1">Cell membrane</location>
        <topology evidence="1">Multi-pass membrane protein</topology>
    </subcellularLocation>
</comment>
<dbReference type="Pfam" id="PF13567">
    <property type="entry name" value="DUF4131"/>
    <property type="match status" value="1"/>
</dbReference>
<dbReference type="InterPro" id="IPR035681">
    <property type="entry name" value="ComA-like_MBL"/>
</dbReference>
<organism evidence="8 9">
    <name type="scientific">Neisseria wadsworthii 9715</name>
    <dbReference type="NCBI Taxonomy" id="1030841"/>
    <lineage>
        <taxon>Bacteria</taxon>
        <taxon>Pseudomonadati</taxon>
        <taxon>Pseudomonadota</taxon>
        <taxon>Betaproteobacteria</taxon>
        <taxon>Neisseriales</taxon>
        <taxon>Neisseriaceae</taxon>
        <taxon>Neisseria</taxon>
    </lineage>
</organism>
<dbReference type="CDD" id="cd07731">
    <property type="entry name" value="ComA-like_MBL-fold"/>
    <property type="match status" value="1"/>
</dbReference>
<accession>G4CRS3</accession>
<feature type="transmembrane region" description="Helical" evidence="6">
    <location>
        <begin position="265"/>
        <end position="281"/>
    </location>
</feature>
<dbReference type="NCBIfam" id="TIGR00360">
    <property type="entry name" value="ComEC_N-term"/>
    <property type="match status" value="1"/>
</dbReference>
<evidence type="ECO:0000256" key="5">
    <source>
        <dbReference type="ARBA" id="ARBA00023136"/>
    </source>
</evidence>
<keyword evidence="8" id="KW-0067">ATP-binding</keyword>
<protein>
    <submittedName>
        <fullName evidence="8">Competence factor transporting permease/ATP-binding protein ComA</fullName>
    </submittedName>
</protein>
<dbReference type="PATRIC" id="fig|1030841.3.peg.1773"/>
<dbReference type="InterPro" id="IPR004477">
    <property type="entry name" value="ComEC_N"/>
</dbReference>
<feature type="transmembrane region" description="Helical" evidence="6">
    <location>
        <begin position="12"/>
        <end position="38"/>
    </location>
</feature>
<feature type="transmembrane region" description="Helical" evidence="6">
    <location>
        <begin position="310"/>
        <end position="329"/>
    </location>
</feature>
<dbReference type="GO" id="GO:0005886">
    <property type="term" value="C:plasma membrane"/>
    <property type="evidence" value="ECO:0007669"/>
    <property type="project" value="UniProtKB-SubCell"/>
</dbReference>
<keyword evidence="9" id="KW-1185">Reference proteome</keyword>
<reference evidence="8 9" key="1">
    <citation type="submission" date="2011-06" db="EMBL/GenBank/DDBJ databases">
        <authorList>
            <person name="Muzny D."/>
            <person name="Qin X."/>
            <person name="Deng J."/>
            <person name="Jiang H."/>
            <person name="Liu Y."/>
            <person name="Qu J."/>
            <person name="Song X.-Z."/>
            <person name="Zhang L."/>
            <person name="Thornton R."/>
            <person name="Coyle M."/>
            <person name="Francisco L."/>
            <person name="Jackson L."/>
            <person name="Javaid M."/>
            <person name="Korchina V."/>
            <person name="Kovar C."/>
            <person name="Mata R."/>
            <person name="Mathew T."/>
            <person name="Ngo R."/>
            <person name="Nguyen L."/>
            <person name="Nguyen N."/>
            <person name="Okwuonu G."/>
            <person name="Ongeri F."/>
            <person name="Pham C."/>
            <person name="Simmons D."/>
            <person name="Wilczek-Boney K."/>
            <person name="Hale W."/>
            <person name="Jakkamsetti A."/>
            <person name="Pham P."/>
            <person name="Ruth R."/>
            <person name="San Lucas F."/>
            <person name="Warren J."/>
            <person name="Zhang J."/>
            <person name="Zhao Z."/>
            <person name="Zhou C."/>
            <person name="Zhu D."/>
            <person name="Lee S."/>
            <person name="Bess C."/>
            <person name="Blankenburg K."/>
            <person name="Forbes L."/>
            <person name="Fu Q."/>
            <person name="Gubbala S."/>
            <person name="Hirani K."/>
            <person name="Jayaseelan J.C."/>
            <person name="Lara F."/>
            <person name="Munidasa M."/>
            <person name="Palculict T."/>
            <person name="Patil S."/>
            <person name="Pu L.-L."/>
            <person name="Saada N."/>
            <person name="Tang L."/>
            <person name="Weissenberger G."/>
            <person name="Zhu Y."/>
            <person name="Hemphill L."/>
            <person name="Shang Y."/>
            <person name="Youmans B."/>
            <person name="Ayvaz T."/>
            <person name="Ross M."/>
            <person name="Santibanez J."/>
            <person name="Aqrawi P."/>
            <person name="Gross S."/>
            <person name="Joshi V."/>
            <person name="Fowler G."/>
            <person name="Nazareth L."/>
            <person name="Reid J."/>
            <person name="Worley K."/>
            <person name="Petrosino J."/>
            <person name="Highlander S."/>
            <person name="Gibbs R."/>
        </authorList>
    </citation>
    <scope>NUCLEOTIDE SEQUENCE [LARGE SCALE GENOMIC DNA]</scope>
    <source>
        <strain evidence="8 9">9715</strain>
    </source>
</reference>
<evidence type="ECO:0000256" key="3">
    <source>
        <dbReference type="ARBA" id="ARBA00022692"/>
    </source>
</evidence>
<dbReference type="GO" id="GO:0005524">
    <property type="term" value="F:ATP binding"/>
    <property type="evidence" value="ECO:0007669"/>
    <property type="project" value="UniProtKB-KW"/>
</dbReference>
<feature type="domain" description="Metallo-beta-lactamase" evidence="7">
    <location>
        <begin position="502"/>
        <end position="681"/>
    </location>
</feature>
<proteinExistence type="predicted"/>
<dbReference type="InterPro" id="IPR001279">
    <property type="entry name" value="Metallo-B-lactamas"/>
</dbReference>
<evidence type="ECO:0000313" key="8">
    <source>
        <dbReference type="EMBL" id="EGZ45224.1"/>
    </source>
</evidence>
<sequence length="751" mass="81765">MRFFERCLPAWVVGITASFALPAVPAWYVAAMAGLGLLLAARRSGVAAVLLVALLGAVYGTWRTELVLANQWPVAQVEANMLTLKVTGLPQREERWVRFEAQVQDFSGRQWRVQLSDYSLRDWPIGSVWRAKVRVRAPVGEVNLRGFNREAWALANGLSGTGTVGKERERIGQGQEIGLQQLRAAVSGNWQQVQGFEQGVALMRALSIGEQSALPNRAWQAFRPLGLTHLVSISGLHVSMVGLLAALLARMVLRRLPFSFKRPRTVMLLVGLSAAFAYALLAGFGVPTQRTVLMLAAFAWIWHSRKGQSVWFAWWAALAAVLLFDPLAVLGVGTWLSFGLVAALLWVSAWRLEEKGQVVFWRGQYALLLVSLVALGFMFAALPLISSLVNLIAVPWFSWVLVPLALAASAFPVEPLQMLAAGAGEYTMRALFWLGSWAPEWSMAAAPVSLLWLAVAAVLVALLPRGLGLKPWAFVVLAGFTFYRPPAVPKQALKIMVWDVGQGLAVSFHTASKTLLFDTGTEAAAQTQLIPSLRAMGVHKLDGAVFSHHDNDHDGGAMLIRQAFSPATLWAGQPEFYPNALSCHEAEAWDWDGVHFEFLSLSEKAGDDNEQSCVLRVVAAEKALLVTGDLSQRGEQALISRYGSGLYSQVLILGHHGSSSASSGAFLNAVAPQYAIASSGFANAYGHPAKAVKTRLRAHGIQLLRTDLQGARLVGFEPEEALSLGAERHENKAYWQKKPFGKEAGQNESMP</sequence>
<dbReference type="PANTHER" id="PTHR30619">
    <property type="entry name" value="DNA INTERNALIZATION/COMPETENCE PROTEIN COMEC/REC2"/>
    <property type="match status" value="1"/>
</dbReference>
<dbReference type="Gene3D" id="3.60.15.10">
    <property type="entry name" value="Ribonuclease Z/Hydroxyacylglutathione hydrolase-like"/>
    <property type="match status" value="1"/>
</dbReference>
<keyword evidence="2" id="KW-1003">Cell membrane</keyword>
<keyword evidence="5 6" id="KW-0472">Membrane</keyword>
<dbReference type="STRING" id="1030841.HMPREF9370_1783"/>
<evidence type="ECO:0000256" key="2">
    <source>
        <dbReference type="ARBA" id="ARBA00022475"/>
    </source>
</evidence>
<dbReference type="Pfam" id="PF00753">
    <property type="entry name" value="Lactamase_B"/>
    <property type="match status" value="1"/>
</dbReference>
<evidence type="ECO:0000259" key="7">
    <source>
        <dbReference type="SMART" id="SM00849"/>
    </source>
</evidence>
<dbReference type="InterPro" id="IPR004797">
    <property type="entry name" value="Competence_ComEC/Rec2"/>
</dbReference>
<feature type="transmembrane region" description="Helical" evidence="6">
    <location>
        <begin position="45"/>
        <end position="62"/>
    </location>
</feature>
<dbReference type="HOGENOM" id="CLU_010363_3_0_4"/>
<keyword evidence="4 6" id="KW-1133">Transmembrane helix</keyword>